<keyword evidence="1" id="KW-0472">Membrane</keyword>
<reference evidence="2 3" key="1">
    <citation type="submission" date="2017-12" db="EMBL/GenBank/DDBJ databases">
        <title>Streptomyces populusis sp. nov., a novel endophytic actinobacterium isolated from stems of Populus adenopoda Maxim.</title>
        <authorList>
            <person name="Wang Z."/>
        </authorList>
    </citation>
    <scope>NUCLEOTIDE SEQUENCE [LARGE SCALE GENOMIC DNA]</scope>
    <source>
        <strain evidence="2 3">A249</strain>
    </source>
</reference>
<dbReference type="OrthoDB" id="4319956at2"/>
<feature type="transmembrane region" description="Helical" evidence="1">
    <location>
        <begin position="71"/>
        <end position="91"/>
    </location>
</feature>
<dbReference type="RefSeq" id="WP_103548484.1">
    <property type="nucleotide sequence ID" value="NZ_JBHJSK010000002.1"/>
</dbReference>
<evidence type="ECO:0000313" key="3">
    <source>
        <dbReference type="Proteomes" id="UP000236178"/>
    </source>
</evidence>
<comment type="caution">
    <text evidence="2">The sequence shown here is derived from an EMBL/GenBank/DDBJ whole genome shotgun (WGS) entry which is preliminary data.</text>
</comment>
<proteinExistence type="predicted"/>
<protein>
    <submittedName>
        <fullName evidence="2">DUF3040 domain-containing protein</fullName>
    </submittedName>
</protein>
<sequence length="105" mass="11707">MDDSDRTDGVRLTARERAALAEIEEGLRQDHDPAPVPSRPSGGRRLPLTVALMLVCSVVLAVVGIRTSEPALLWCFAVMWPLTVLQIIRLLGRWIRTTGPFTPWF</sequence>
<evidence type="ECO:0000313" key="2">
    <source>
        <dbReference type="EMBL" id="PKT73786.1"/>
    </source>
</evidence>
<gene>
    <name evidence="2" type="ORF">CW362_06985</name>
</gene>
<feature type="transmembrane region" description="Helical" evidence="1">
    <location>
        <begin position="46"/>
        <end position="65"/>
    </location>
</feature>
<dbReference type="EMBL" id="PJOS01000008">
    <property type="protein sequence ID" value="PKT73786.1"/>
    <property type="molecule type" value="Genomic_DNA"/>
</dbReference>
<dbReference type="Proteomes" id="UP000236178">
    <property type="component" value="Unassembled WGS sequence"/>
</dbReference>
<evidence type="ECO:0000256" key="1">
    <source>
        <dbReference type="SAM" id="Phobius"/>
    </source>
</evidence>
<name>A0A2I0SV37_9ACTN</name>
<accession>A0A2I0SV37</accession>
<organism evidence="2 3">
    <name type="scientific">Streptomyces populi</name>
    <dbReference type="NCBI Taxonomy" id="2058924"/>
    <lineage>
        <taxon>Bacteria</taxon>
        <taxon>Bacillati</taxon>
        <taxon>Actinomycetota</taxon>
        <taxon>Actinomycetes</taxon>
        <taxon>Kitasatosporales</taxon>
        <taxon>Streptomycetaceae</taxon>
        <taxon>Streptomyces</taxon>
    </lineage>
</organism>
<keyword evidence="1" id="KW-0812">Transmembrane</keyword>
<dbReference type="AlphaFoldDB" id="A0A2I0SV37"/>
<keyword evidence="1" id="KW-1133">Transmembrane helix</keyword>
<keyword evidence="3" id="KW-1185">Reference proteome</keyword>